<comment type="pathway">
    <text evidence="2">Protein modification; protein glycosylation.</text>
</comment>
<keyword evidence="3 9" id="KW-0328">Glycosyltransferase</keyword>
<keyword evidence="7" id="KW-1133">Transmembrane helix</keyword>
<dbReference type="GeneID" id="17323334"/>
<dbReference type="GO" id="GO:0005789">
    <property type="term" value="C:endoplasmic reticulum membrane"/>
    <property type="evidence" value="ECO:0007669"/>
    <property type="project" value="UniProtKB-SubCell"/>
</dbReference>
<evidence type="ECO:0000256" key="2">
    <source>
        <dbReference type="ARBA" id="ARBA00004922"/>
    </source>
</evidence>
<dbReference type="SUPFAM" id="SSF53756">
    <property type="entry name" value="UDP-Glycosyltransferase/glycogen phosphorylase"/>
    <property type="match status" value="1"/>
</dbReference>
<evidence type="ECO:0000256" key="5">
    <source>
        <dbReference type="ARBA" id="ARBA00022692"/>
    </source>
</evidence>
<sequence>MRSAPPRARLLDGTRAVAAVYGASVDAGAVPLVVSSTSWTADEDFSPLLAALRAMDARGEELLVVITGKGPLRSGFEEQLREADLRHIGVWLAWLPYDDYPRLLGCASVGVSMHQSSSGLDLPMKVVDMLAVGTPVLARRFACIGELVLDGITGLLFDDARELEELLRKCVWGGAAARMREQVKQRFAREEMQWQHGWERCAMPTLALGAAQRP</sequence>
<organism evidence="9 10">
    <name type="scientific">Chondrus crispus</name>
    <name type="common">Carrageen Irish moss</name>
    <name type="synonym">Polymorpha crispa</name>
    <dbReference type="NCBI Taxonomy" id="2769"/>
    <lineage>
        <taxon>Eukaryota</taxon>
        <taxon>Rhodophyta</taxon>
        <taxon>Florideophyceae</taxon>
        <taxon>Rhodymeniophycidae</taxon>
        <taxon>Gigartinales</taxon>
        <taxon>Gigartinaceae</taxon>
        <taxon>Chondrus</taxon>
    </lineage>
</organism>
<keyword evidence="5" id="KW-0812">Transmembrane</keyword>
<proteinExistence type="predicted"/>
<dbReference type="PANTHER" id="PTHR13036">
    <property type="entry name" value="BETA1,4 MANNOSYLTRANSFERASE"/>
    <property type="match status" value="1"/>
</dbReference>
<evidence type="ECO:0000256" key="4">
    <source>
        <dbReference type="ARBA" id="ARBA00022679"/>
    </source>
</evidence>
<dbReference type="AlphaFoldDB" id="R7QBB0"/>
<accession>R7QBB0</accession>
<evidence type="ECO:0000256" key="7">
    <source>
        <dbReference type="ARBA" id="ARBA00022989"/>
    </source>
</evidence>
<evidence type="ECO:0000313" key="9">
    <source>
        <dbReference type="EMBL" id="CDF35802.1"/>
    </source>
</evidence>
<evidence type="ECO:0000313" key="10">
    <source>
        <dbReference type="Proteomes" id="UP000012073"/>
    </source>
</evidence>
<dbReference type="PANTHER" id="PTHR13036:SF0">
    <property type="entry name" value="CHITOBIOSYLDIPHOSPHODOLICHOL BETA-MANNOSYLTRANSFERASE"/>
    <property type="match status" value="1"/>
</dbReference>
<keyword evidence="10" id="KW-1185">Reference proteome</keyword>
<dbReference type="Gene3D" id="3.40.50.2000">
    <property type="entry name" value="Glycogen Phosphorylase B"/>
    <property type="match status" value="1"/>
</dbReference>
<gene>
    <name evidence="9" type="ORF">CHC_T00008978001</name>
</gene>
<dbReference type="STRING" id="2769.R7QBB0"/>
<dbReference type="RefSeq" id="XP_005715621.1">
    <property type="nucleotide sequence ID" value="XM_005715564.1"/>
</dbReference>
<dbReference type="EMBL" id="HG001747">
    <property type="protein sequence ID" value="CDF35802.1"/>
    <property type="molecule type" value="Genomic_DNA"/>
</dbReference>
<comment type="subcellular location">
    <subcellularLocation>
        <location evidence="1">Endoplasmic reticulum membrane</location>
        <topology evidence="1">Single-pass membrane protein</topology>
    </subcellularLocation>
</comment>
<dbReference type="OrthoDB" id="614844at2759"/>
<dbReference type="Pfam" id="PF13692">
    <property type="entry name" value="Glyco_trans_1_4"/>
    <property type="match status" value="1"/>
</dbReference>
<evidence type="ECO:0000256" key="6">
    <source>
        <dbReference type="ARBA" id="ARBA00022824"/>
    </source>
</evidence>
<evidence type="ECO:0000256" key="1">
    <source>
        <dbReference type="ARBA" id="ARBA00004389"/>
    </source>
</evidence>
<name>R7QBB0_CHOCR</name>
<reference evidence="10" key="1">
    <citation type="journal article" date="2013" name="Proc. Natl. Acad. Sci. U.S.A.">
        <title>Genome structure and metabolic features in the red seaweed Chondrus crispus shed light on evolution of the Archaeplastida.</title>
        <authorList>
            <person name="Collen J."/>
            <person name="Porcel B."/>
            <person name="Carre W."/>
            <person name="Ball S.G."/>
            <person name="Chaparro C."/>
            <person name="Tonon T."/>
            <person name="Barbeyron T."/>
            <person name="Michel G."/>
            <person name="Noel B."/>
            <person name="Valentin K."/>
            <person name="Elias M."/>
            <person name="Artiguenave F."/>
            <person name="Arun A."/>
            <person name="Aury J.M."/>
            <person name="Barbosa-Neto J.F."/>
            <person name="Bothwell J.H."/>
            <person name="Bouget F.Y."/>
            <person name="Brillet L."/>
            <person name="Cabello-Hurtado F."/>
            <person name="Capella-Gutierrez S."/>
            <person name="Charrier B."/>
            <person name="Cladiere L."/>
            <person name="Cock J.M."/>
            <person name="Coelho S.M."/>
            <person name="Colleoni C."/>
            <person name="Czjzek M."/>
            <person name="Da Silva C."/>
            <person name="Delage L."/>
            <person name="Denoeud F."/>
            <person name="Deschamps P."/>
            <person name="Dittami S.M."/>
            <person name="Gabaldon T."/>
            <person name="Gachon C.M."/>
            <person name="Groisillier A."/>
            <person name="Herve C."/>
            <person name="Jabbari K."/>
            <person name="Katinka M."/>
            <person name="Kloareg B."/>
            <person name="Kowalczyk N."/>
            <person name="Labadie K."/>
            <person name="Leblanc C."/>
            <person name="Lopez P.J."/>
            <person name="McLachlan D.H."/>
            <person name="Meslet-Cladiere L."/>
            <person name="Moustafa A."/>
            <person name="Nehr Z."/>
            <person name="Nyvall Collen P."/>
            <person name="Panaud O."/>
            <person name="Partensky F."/>
            <person name="Poulain J."/>
            <person name="Rensing S.A."/>
            <person name="Rousvoal S."/>
            <person name="Samson G."/>
            <person name="Symeonidi A."/>
            <person name="Weissenbach J."/>
            <person name="Zambounis A."/>
            <person name="Wincker P."/>
            <person name="Boyen C."/>
        </authorList>
    </citation>
    <scope>NUCLEOTIDE SEQUENCE [LARGE SCALE GENOMIC DNA]</scope>
    <source>
        <strain evidence="10">cv. Stackhouse</strain>
    </source>
</reference>
<dbReference type="GO" id="GO:0000030">
    <property type="term" value="F:mannosyltransferase activity"/>
    <property type="evidence" value="ECO:0007669"/>
    <property type="project" value="InterPro"/>
</dbReference>
<dbReference type="InterPro" id="IPR026051">
    <property type="entry name" value="ALG1-like"/>
</dbReference>
<protein>
    <submittedName>
        <fullName evidence="9">Chitobiosyldiphosphodolichol beta-mannosyltransferase, family GT33</fullName>
    </submittedName>
</protein>
<evidence type="ECO:0000256" key="8">
    <source>
        <dbReference type="ARBA" id="ARBA00023136"/>
    </source>
</evidence>
<dbReference type="KEGG" id="ccp:CHC_T00008978001"/>
<keyword evidence="6" id="KW-0256">Endoplasmic reticulum</keyword>
<dbReference type="Gramene" id="CDF35802">
    <property type="protein sequence ID" value="CDF35802"/>
    <property type="gene ID" value="CHC_T00008978001"/>
</dbReference>
<keyword evidence="8" id="KW-0472">Membrane</keyword>
<dbReference type="Proteomes" id="UP000012073">
    <property type="component" value="Unassembled WGS sequence"/>
</dbReference>
<evidence type="ECO:0000256" key="3">
    <source>
        <dbReference type="ARBA" id="ARBA00022676"/>
    </source>
</evidence>
<keyword evidence="4 9" id="KW-0808">Transferase</keyword>